<accession>A0A1B0CVW8</accession>
<feature type="compositionally biased region" description="Basic and acidic residues" evidence="5">
    <location>
        <begin position="327"/>
        <end position="336"/>
    </location>
</feature>
<keyword evidence="1" id="KW-0217">Developmental protein</keyword>
<evidence type="ECO:0000256" key="4">
    <source>
        <dbReference type="PROSITE-ProRule" id="PRU00089"/>
    </source>
</evidence>
<evidence type="ECO:0000256" key="3">
    <source>
        <dbReference type="ARBA" id="ARBA00023242"/>
    </source>
</evidence>
<dbReference type="CDD" id="cd20048">
    <property type="entry name" value="FH_FOXD4-like"/>
    <property type="match status" value="1"/>
</dbReference>
<dbReference type="EnsemblMetazoa" id="LLOJ009153-RA">
    <property type="protein sequence ID" value="LLOJ009153-PA"/>
    <property type="gene ID" value="LLOJ009153"/>
</dbReference>
<reference evidence="9" key="1">
    <citation type="submission" date="2012-05" db="EMBL/GenBank/DDBJ databases">
        <title>Whole Genome Assembly of Lutzomyia longipalpis.</title>
        <authorList>
            <person name="Richards S."/>
            <person name="Qu C."/>
            <person name="Dillon R."/>
            <person name="Worley K."/>
            <person name="Scherer S."/>
            <person name="Batterton M."/>
            <person name="Taylor A."/>
            <person name="Hawes A."/>
            <person name="Hernandez B."/>
            <person name="Kovar C."/>
            <person name="Mandapat C."/>
            <person name="Pham C."/>
            <person name="Qu C."/>
            <person name="Jing C."/>
            <person name="Bess C."/>
            <person name="Bandaranaike D."/>
            <person name="Ngo D."/>
            <person name="Ongeri F."/>
            <person name="Arias F."/>
            <person name="Lara F."/>
            <person name="Weissenberger G."/>
            <person name="Kamau G."/>
            <person name="Han H."/>
            <person name="Shen H."/>
            <person name="Dinh H."/>
            <person name="Khalil I."/>
            <person name="Jones J."/>
            <person name="Shafer J."/>
            <person name="Jayaseelan J."/>
            <person name="Quiroz J."/>
            <person name="Blankenburg K."/>
            <person name="Nguyen L."/>
            <person name="Jackson L."/>
            <person name="Francisco L."/>
            <person name="Tang L.-Y."/>
            <person name="Pu L.-L."/>
            <person name="Perales L."/>
            <person name="Lorensuhewa L."/>
            <person name="Munidasa M."/>
            <person name="Coyle M."/>
            <person name="Taylor M."/>
            <person name="Puazo M."/>
            <person name="Firestine M."/>
            <person name="Scheel M."/>
            <person name="Javaid M."/>
            <person name="Wang M."/>
            <person name="Li M."/>
            <person name="Tabassum N."/>
            <person name="Saada N."/>
            <person name="Osuji N."/>
            <person name="Aqrawi P."/>
            <person name="Fu Q."/>
            <person name="Thornton R."/>
            <person name="Raj R."/>
            <person name="Goodspeed R."/>
            <person name="Mata R."/>
            <person name="Najjar R."/>
            <person name="Gubbala S."/>
            <person name="Lee S."/>
            <person name="Denson S."/>
            <person name="Patil S."/>
            <person name="Macmil S."/>
            <person name="Qi S."/>
            <person name="Matskevitch T."/>
            <person name="Palculict T."/>
            <person name="Mathew T."/>
            <person name="Vee V."/>
            <person name="Velamala V."/>
            <person name="Korchina V."/>
            <person name="Cai W."/>
            <person name="Liu W."/>
            <person name="Dai W."/>
            <person name="Zou X."/>
            <person name="Zhu Y."/>
            <person name="Zhang Y."/>
            <person name="Wu Y.-Q."/>
            <person name="Xin Y."/>
            <person name="Nazarath L."/>
            <person name="Kovar C."/>
            <person name="Han Y."/>
            <person name="Muzny D."/>
            <person name="Gibbs R."/>
        </authorList>
    </citation>
    <scope>NUCLEOTIDE SEQUENCE [LARGE SCALE GENOMIC DNA]</scope>
    <source>
        <strain evidence="9">Jacobina</strain>
    </source>
</reference>
<reference evidence="8" key="3">
    <citation type="submission" date="2020-05" db="UniProtKB">
        <authorList>
            <consortium name="EnsemblMetazoa"/>
        </authorList>
    </citation>
    <scope>IDENTIFICATION</scope>
    <source>
        <strain evidence="8">Jacobina</strain>
    </source>
</reference>
<dbReference type="AlphaFoldDB" id="A0A1B0CVW8"/>
<dbReference type="GO" id="GO:0030154">
    <property type="term" value="P:cell differentiation"/>
    <property type="evidence" value="ECO:0007669"/>
    <property type="project" value="TreeGrafter"/>
</dbReference>
<evidence type="ECO:0000313" key="8">
    <source>
        <dbReference type="EnsemblMetazoa" id="LLOJ009153-PA"/>
    </source>
</evidence>
<feature type="region of interest" description="Disordered" evidence="5">
    <location>
        <begin position="1"/>
        <end position="30"/>
    </location>
</feature>
<reference evidence="7" key="2">
    <citation type="journal article" date="2020" name="BMC">
        <title>Leishmania infection induces a limited differential gene expression in the sand fly midgut.</title>
        <authorList>
            <person name="Coutinho-Abreu I.V."/>
            <person name="Serafim T.D."/>
            <person name="Meneses C."/>
            <person name="Kamhawi S."/>
            <person name="Oliveira F."/>
            <person name="Valenzuela J.G."/>
        </authorList>
    </citation>
    <scope>NUCLEOTIDE SEQUENCE</scope>
    <source>
        <strain evidence="7">Jacobina</strain>
        <tissue evidence="7">Midgut</tissue>
    </source>
</reference>
<dbReference type="GO" id="GO:0000978">
    <property type="term" value="F:RNA polymerase II cis-regulatory region sequence-specific DNA binding"/>
    <property type="evidence" value="ECO:0007669"/>
    <property type="project" value="TreeGrafter"/>
</dbReference>
<dbReference type="InterPro" id="IPR030456">
    <property type="entry name" value="TF_fork_head_CS_2"/>
</dbReference>
<evidence type="ECO:0000259" key="6">
    <source>
        <dbReference type="PROSITE" id="PS50039"/>
    </source>
</evidence>
<dbReference type="InterPro" id="IPR001766">
    <property type="entry name" value="Fork_head_dom"/>
</dbReference>
<dbReference type="PROSITE" id="PS50039">
    <property type="entry name" value="FORK_HEAD_3"/>
    <property type="match status" value="1"/>
</dbReference>
<keyword evidence="3 4" id="KW-0539">Nucleus</keyword>
<organism evidence="8 9">
    <name type="scientific">Lutzomyia longipalpis</name>
    <name type="common">Sand fly</name>
    <dbReference type="NCBI Taxonomy" id="7200"/>
    <lineage>
        <taxon>Eukaryota</taxon>
        <taxon>Metazoa</taxon>
        <taxon>Ecdysozoa</taxon>
        <taxon>Arthropoda</taxon>
        <taxon>Hexapoda</taxon>
        <taxon>Insecta</taxon>
        <taxon>Pterygota</taxon>
        <taxon>Neoptera</taxon>
        <taxon>Endopterygota</taxon>
        <taxon>Diptera</taxon>
        <taxon>Nematocera</taxon>
        <taxon>Psychodoidea</taxon>
        <taxon>Psychodidae</taxon>
        <taxon>Lutzomyia</taxon>
        <taxon>Lutzomyia</taxon>
    </lineage>
</organism>
<evidence type="ECO:0000256" key="5">
    <source>
        <dbReference type="SAM" id="MobiDB-lite"/>
    </source>
</evidence>
<name>A0A1B0CVW8_LUTLO</name>
<dbReference type="Proteomes" id="UP000092461">
    <property type="component" value="Unassembled WGS sequence"/>
</dbReference>
<dbReference type="GO" id="GO:0009653">
    <property type="term" value="P:anatomical structure morphogenesis"/>
    <property type="evidence" value="ECO:0007669"/>
    <property type="project" value="TreeGrafter"/>
</dbReference>
<dbReference type="VEuPathDB" id="VectorBase:LLOJ009153"/>
<evidence type="ECO:0000256" key="1">
    <source>
        <dbReference type="ARBA" id="ARBA00022473"/>
    </source>
</evidence>
<dbReference type="EMBL" id="GITU01003146">
    <property type="protein sequence ID" value="MBC1171849.1"/>
    <property type="molecule type" value="Transcribed_RNA"/>
</dbReference>
<dbReference type="PANTHER" id="PTHR11829:SF402">
    <property type="entry name" value="FORK HEAD DOMAIN-CONTAINING PROTEIN FD3-RELATED"/>
    <property type="match status" value="1"/>
</dbReference>
<dbReference type="Gene3D" id="1.10.10.10">
    <property type="entry name" value="Winged helix-like DNA-binding domain superfamily/Winged helix DNA-binding domain"/>
    <property type="match status" value="1"/>
</dbReference>
<keyword evidence="9" id="KW-1185">Reference proteome</keyword>
<dbReference type="PROSITE" id="PS00658">
    <property type="entry name" value="FORK_HEAD_2"/>
    <property type="match status" value="1"/>
</dbReference>
<dbReference type="InterPro" id="IPR018122">
    <property type="entry name" value="TF_fork_head_CS_1"/>
</dbReference>
<dbReference type="GO" id="GO:0000981">
    <property type="term" value="F:DNA-binding transcription factor activity, RNA polymerase II-specific"/>
    <property type="evidence" value="ECO:0007669"/>
    <property type="project" value="TreeGrafter"/>
</dbReference>
<comment type="subcellular location">
    <subcellularLocation>
        <location evidence="4">Nucleus</location>
    </subcellularLocation>
</comment>
<dbReference type="EMBL" id="AJWK01031360">
    <property type="status" value="NOT_ANNOTATED_CDS"/>
    <property type="molecule type" value="Genomic_DNA"/>
</dbReference>
<dbReference type="InterPro" id="IPR036390">
    <property type="entry name" value="WH_DNA-bd_sf"/>
</dbReference>
<evidence type="ECO:0000256" key="2">
    <source>
        <dbReference type="ARBA" id="ARBA00023125"/>
    </source>
</evidence>
<dbReference type="PROSITE" id="PS00657">
    <property type="entry name" value="FORK_HEAD_1"/>
    <property type="match status" value="1"/>
</dbReference>
<evidence type="ECO:0000313" key="9">
    <source>
        <dbReference type="Proteomes" id="UP000092461"/>
    </source>
</evidence>
<protein>
    <submittedName>
        <fullName evidence="7">Putative forkhead/hnf-3-related transcription factor</fullName>
    </submittedName>
</protein>
<dbReference type="PRINTS" id="PR00053">
    <property type="entry name" value="FORKHEAD"/>
</dbReference>
<dbReference type="EMBL" id="AJWK01031361">
    <property type="status" value="NOT_ANNOTATED_CDS"/>
    <property type="molecule type" value="Genomic_DNA"/>
</dbReference>
<dbReference type="InterPro" id="IPR036388">
    <property type="entry name" value="WH-like_DNA-bd_sf"/>
</dbReference>
<dbReference type="VEuPathDB" id="VectorBase:LLONM1_011762"/>
<dbReference type="GO" id="GO:0005634">
    <property type="term" value="C:nucleus"/>
    <property type="evidence" value="ECO:0007669"/>
    <property type="project" value="UniProtKB-SubCell"/>
</dbReference>
<dbReference type="Pfam" id="PF00250">
    <property type="entry name" value="Forkhead"/>
    <property type="match status" value="1"/>
</dbReference>
<dbReference type="PANTHER" id="PTHR11829">
    <property type="entry name" value="FORKHEAD BOX PROTEIN"/>
    <property type="match status" value="1"/>
</dbReference>
<dbReference type="SMART" id="SM00339">
    <property type="entry name" value="FH"/>
    <property type="match status" value="1"/>
</dbReference>
<dbReference type="FunFam" id="1.10.10.10:FF:000135">
    <property type="entry name" value="forkhead box protein G1"/>
    <property type="match status" value="1"/>
</dbReference>
<evidence type="ECO:0000313" key="7">
    <source>
        <dbReference type="EMBL" id="MBC1171849.1"/>
    </source>
</evidence>
<sequence>MHSPVRSSPLDLRPALSASPSQIGNDKPRPPLVKPPYSYIALITMAILQSPQKKLTLSGICEFIMTRFPYYKEKFPAWQNSIRHNLSLNVKLSYMCTDCFIKVPREPGNPGKGNFWTLDPLAEDMFDNGSFLRRRKRYKRTNIPQGLTFPSVFSTFTPFWVRKPVPILPAQIDATRFSSYIENYEIFAHRQELLQGSDYPIAPEVNHYKHQEIKTEIPGNSPPSAKLPMRKTFDGCRNYSSVLNILSRNSEANRKEFLENIERSTGIFCNRSLPPEVDALAYAKETAKLEDAHTSYMRPEMQNDFTMCDGGSSDDKIDVESESDSEGEMKREFCTI</sequence>
<keyword evidence="2 4" id="KW-0238">DNA-binding</keyword>
<dbReference type="InterPro" id="IPR050211">
    <property type="entry name" value="FOX_domain-containing"/>
</dbReference>
<feature type="DNA-binding region" description="Fork-head" evidence="4">
    <location>
        <begin position="34"/>
        <end position="136"/>
    </location>
</feature>
<feature type="domain" description="Fork-head" evidence="6">
    <location>
        <begin position="34"/>
        <end position="136"/>
    </location>
</feature>
<dbReference type="SUPFAM" id="SSF46785">
    <property type="entry name" value="Winged helix' DNA-binding domain"/>
    <property type="match status" value="1"/>
</dbReference>
<feature type="region of interest" description="Disordered" evidence="5">
    <location>
        <begin position="307"/>
        <end position="336"/>
    </location>
</feature>
<proteinExistence type="predicted"/>